<sequence length="273" mass="31477">MKTIKYRSTGPDVRFLEEILEKMGYPVKVSDYFGRDTDTAVRDFQQKHNLVVDGIVGIKTWSKLLEAEKEVLQHNDKLLAEQDLVDFAQHYNLELAAVKAVNEVESSGKGFLVDGRPRILFEGHVFWKELTKRGVDPQQFLSSRTANVLYKNWTKKYYAGGAGEYHRLEKAAGMSDLQEVHDAAYSAASWGAFQVMGYHAKILGYMSVDHFVAKQYEHEREHLKAFGRYLEVNHLIPHIKSKDWKAFAKGYNGPGYKENHYDEKLQKAYDRYS</sequence>
<protein>
    <submittedName>
        <fullName evidence="3">DUF3380 domain-containing protein</fullName>
    </submittedName>
</protein>
<keyword evidence="4" id="KW-1185">Reference proteome</keyword>
<feature type="domain" description="Peptidoglycan binding-like" evidence="1">
    <location>
        <begin position="9"/>
        <end position="64"/>
    </location>
</feature>
<name>A0A3N0EV17_SINP1</name>
<dbReference type="SUPFAM" id="SSF47090">
    <property type="entry name" value="PGBD-like"/>
    <property type="match status" value="1"/>
</dbReference>
<dbReference type="EMBL" id="RJTM01000025">
    <property type="protein sequence ID" value="RNL91730.1"/>
    <property type="molecule type" value="Genomic_DNA"/>
</dbReference>
<dbReference type="InterPro" id="IPR036365">
    <property type="entry name" value="PGBD-like_sf"/>
</dbReference>
<evidence type="ECO:0000259" key="1">
    <source>
        <dbReference type="Pfam" id="PF01471"/>
    </source>
</evidence>
<dbReference type="Gene3D" id="1.10.101.10">
    <property type="entry name" value="PGBD-like superfamily/PGBD"/>
    <property type="match status" value="1"/>
</dbReference>
<dbReference type="InterPro" id="IPR002477">
    <property type="entry name" value="Peptidoglycan-bd-like"/>
</dbReference>
<proteinExistence type="predicted"/>
<dbReference type="RefSeq" id="WP_123214760.1">
    <property type="nucleotide sequence ID" value="NZ_RJTM01000025.1"/>
</dbReference>
<gene>
    <name evidence="3" type="ORF">ED312_04210</name>
</gene>
<evidence type="ECO:0000259" key="2">
    <source>
        <dbReference type="Pfam" id="PF11860"/>
    </source>
</evidence>
<organism evidence="3 4">
    <name type="scientific">Sinomicrobium pectinilyticum</name>
    <dbReference type="NCBI Taxonomy" id="1084421"/>
    <lineage>
        <taxon>Bacteria</taxon>
        <taxon>Pseudomonadati</taxon>
        <taxon>Bacteroidota</taxon>
        <taxon>Flavobacteriia</taxon>
        <taxon>Flavobacteriales</taxon>
        <taxon>Flavobacteriaceae</taxon>
        <taxon>Sinomicrobium</taxon>
    </lineage>
</organism>
<dbReference type="InterPro" id="IPR036366">
    <property type="entry name" value="PGBDSf"/>
</dbReference>
<dbReference type="Pfam" id="PF11860">
    <property type="entry name" value="Muramidase"/>
    <property type="match status" value="1"/>
</dbReference>
<dbReference type="AlphaFoldDB" id="A0A3N0EV17"/>
<comment type="caution">
    <text evidence="3">The sequence shown here is derived from an EMBL/GenBank/DDBJ whole genome shotgun (WGS) entry which is preliminary data.</text>
</comment>
<feature type="domain" description="N-acetylmuramidase" evidence="2">
    <location>
        <begin position="94"/>
        <end position="272"/>
    </location>
</feature>
<dbReference type="OrthoDB" id="1523598at2"/>
<accession>A0A3N0EV17</accession>
<reference evidence="3 4" key="1">
    <citation type="submission" date="2018-10" db="EMBL/GenBank/DDBJ databases">
        <title>Sinomicrobium pectinilyticum sp. nov., a pectinase-producing bacterium isolated from alkaline and saline soil, and emended description of the genus Sinomicrobium.</title>
        <authorList>
            <person name="Cheng B."/>
            <person name="Li C."/>
            <person name="Lai Q."/>
            <person name="Du M."/>
            <person name="Shao Z."/>
            <person name="Xu P."/>
            <person name="Yang C."/>
        </authorList>
    </citation>
    <scope>NUCLEOTIDE SEQUENCE [LARGE SCALE GENOMIC DNA]</scope>
    <source>
        <strain evidence="3 4">5DNS001</strain>
    </source>
</reference>
<evidence type="ECO:0000313" key="3">
    <source>
        <dbReference type="EMBL" id="RNL91730.1"/>
    </source>
</evidence>
<dbReference type="InterPro" id="IPR024408">
    <property type="entry name" value="Muramidase"/>
</dbReference>
<dbReference type="Pfam" id="PF01471">
    <property type="entry name" value="PG_binding_1"/>
    <property type="match status" value="1"/>
</dbReference>
<evidence type="ECO:0000313" key="4">
    <source>
        <dbReference type="Proteomes" id="UP000267469"/>
    </source>
</evidence>
<dbReference type="Proteomes" id="UP000267469">
    <property type="component" value="Unassembled WGS sequence"/>
</dbReference>